<reference evidence="1 2" key="1">
    <citation type="submission" date="2022-09" db="EMBL/GenBank/DDBJ databases">
        <authorList>
            <person name="Han X.L."/>
            <person name="Wang Q."/>
            <person name="Lu T."/>
        </authorList>
    </citation>
    <scope>NUCLEOTIDE SEQUENCE [LARGE SCALE GENOMIC DNA]</scope>
    <source>
        <strain evidence="1 2">WQ 127069</strain>
    </source>
</reference>
<accession>A0ABT2UFM3</accession>
<dbReference type="EMBL" id="JAOQIO010000051">
    <property type="protein sequence ID" value="MCU6793445.1"/>
    <property type="molecule type" value="Genomic_DNA"/>
</dbReference>
<dbReference type="Proteomes" id="UP001652445">
    <property type="component" value="Unassembled WGS sequence"/>
</dbReference>
<evidence type="ECO:0000313" key="1">
    <source>
        <dbReference type="EMBL" id="MCU6793445.1"/>
    </source>
</evidence>
<keyword evidence="2" id="KW-1185">Reference proteome</keyword>
<protein>
    <submittedName>
        <fullName evidence="1">Uncharacterized protein</fullName>
    </submittedName>
</protein>
<gene>
    <name evidence="1" type="ORF">OB236_15160</name>
</gene>
<name>A0ABT2UFM3_9BACL</name>
<comment type="caution">
    <text evidence="1">The sequence shown here is derived from an EMBL/GenBank/DDBJ whole genome shotgun (WGS) entry which is preliminary data.</text>
</comment>
<evidence type="ECO:0000313" key="2">
    <source>
        <dbReference type="Proteomes" id="UP001652445"/>
    </source>
</evidence>
<proteinExistence type="predicted"/>
<organism evidence="1 2">
    <name type="scientific">Paenibacillus baimaensis</name>
    <dbReference type="NCBI Taxonomy" id="2982185"/>
    <lineage>
        <taxon>Bacteria</taxon>
        <taxon>Bacillati</taxon>
        <taxon>Bacillota</taxon>
        <taxon>Bacilli</taxon>
        <taxon>Bacillales</taxon>
        <taxon>Paenibacillaceae</taxon>
        <taxon>Paenibacillus</taxon>
    </lineage>
</organism>
<feature type="non-terminal residue" evidence="1">
    <location>
        <position position="168"/>
    </location>
</feature>
<sequence length="168" mass="17414">MTPGQLSNTGVTPTSTATDIETVSLTKDGVVVAGYALGQVIKDSGTYVLVVTDQAGNATTVQFTIESNAPVVNGVTDGQLTNASVTPTSPDTDIETVSLTRDGVAVAGYMMGQTISDSGAYVLVVTNHGGHTTIVHFTIGDRAAPIILNTMYNAGLEVPDGHWFNDRI</sequence>